<dbReference type="OrthoDB" id="5241086at2"/>
<evidence type="ECO:0000256" key="4">
    <source>
        <dbReference type="ARBA" id="ARBA00022723"/>
    </source>
</evidence>
<comment type="similarity">
    <text evidence="2 8">Belongs to the cytochrome P450 family.</text>
</comment>
<protein>
    <submittedName>
        <fullName evidence="9">Cytochrome P450</fullName>
    </submittedName>
</protein>
<dbReference type="PRINTS" id="PR00385">
    <property type="entry name" value="P450"/>
</dbReference>
<sequence>MSTRIAHEAARVLADASAYTDEKRLHEALAQLRAHAPVSWVEVEGYQPFWAITKHADVMHIERQNDLFTNDPRPLLMITELEKKLRADREAGIGLRTLIHMDDPHHRDMRRIGADWFRPSALRALKARCDELAKIYVDKMVEAGPELDFAQAIAVNYPLYVILSLLGLPESDFPRMLKLTQELFGSDDTEFQRGASSQDVLATLLDFFNYFAALTASRREHPTEDLASAIANATINGQPLSDMDTASYYVIVASAGHDTTSAAIAGGLLALLENPGELARLQQDINLMGTAVEEMIRWVVPVKEFMRTAQADTEVRGVPIAKGESVLLSYVSANRDEDIFREPFRFDVRRDPNKHLSFGYGVHFCLGASLARMEMQSFFSELIPRAKSIELAGDPQLIATTFVGGVKHLPIRYSLR</sequence>
<dbReference type="InterPro" id="IPR036396">
    <property type="entry name" value="Cyt_P450_sf"/>
</dbReference>
<keyword evidence="7 8" id="KW-0503">Monooxygenase</keyword>
<proteinExistence type="inferred from homology"/>
<gene>
    <name evidence="9" type="ORF">F0Q45_21225</name>
</gene>
<evidence type="ECO:0000313" key="9">
    <source>
        <dbReference type="EMBL" id="KAA1248321.1"/>
    </source>
</evidence>
<dbReference type="InterPro" id="IPR001128">
    <property type="entry name" value="Cyt_P450"/>
</dbReference>
<dbReference type="PANTHER" id="PTHR46696:SF4">
    <property type="entry name" value="BIOTIN BIOSYNTHESIS CYTOCHROME P450"/>
    <property type="match status" value="1"/>
</dbReference>
<name>A0A5B1BK34_MYCSI</name>
<dbReference type="PROSITE" id="PS00086">
    <property type="entry name" value="CYTOCHROME_P450"/>
    <property type="match status" value="1"/>
</dbReference>
<keyword evidence="4 8" id="KW-0479">Metal-binding</keyword>
<dbReference type="GO" id="GO:0006707">
    <property type="term" value="P:cholesterol catabolic process"/>
    <property type="evidence" value="ECO:0007669"/>
    <property type="project" value="TreeGrafter"/>
</dbReference>
<evidence type="ECO:0000256" key="7">
    <source>
        <dbReference type="ARBA" id="ARBA00023033"/>
    </source>
</evidence>
<dbReference type="Pfam" id="PF00067">
    <property type="entry name" value="p450"/>
    <property type="match status" value="1"/>
</dbReference>
<dbReference type="RefSeq" id="WP_149655811.1">
    <property type="nucleotide sequence ID" value="NZ_VTZN01000173.1"/>
</dbReference>
<dbReference type="Gene3D" id="1.10.630.10">
    <property type="entry name" value="Cytochrome P450"/>
    <property type="match status" value="1"/>
</dbReference>
<dbReference type="GO" id="GO:0020037">
    <property type="term" value="F:heme binding"/>
    <property type="evidence" value="ECO:0007669"/>
    <property type="project" value="InterPro"/>
</dbReference>
<evidence type="ECO:0000256" key="6">
    <source>
        <dbReference type="ARBA" id="ARBA00023004"/>
    </source>
</evidence>
<dbReference type="AlphaFoldDB" id="A0A5B1BK34"/>
<evidence type="ECO:0000313" key="10">
    <source>
        <dbReference type="Proteomes" id="UP000324701"/>
    </source>
</evidence>
<evidence type="ECO:0000256" key="1">
    <source>
        <dbReference type="ARBA" id="ARBA00001971"/>
    </source>
</evidence>
<organism evidence="9 10">
    <name type="scientific">Mycobacterium simiae</name>
    <name type="common">Mycobacterium habana</name>
    <dbReference type="NCBI Taxonomy" id="1784"/>
    <lineage>
        <taxon>Bacteria</taxon>
        <taxon>Bacillati</taxon>
        <taxon>Actinomycetota</taxon>
        <taxon>Actinomycetes</taxon>
        <taxon>Mycobacteriales</taxon>
        <taxon>Mycobacteriaceae</taxon>
        <taxon>Mycobacterium</taxon>
        <taxon>Mycobacterium simiae complex</taxon>
    </lineage>
</organism>
<keyword evidence="3 8" id="KW-0349">Heme</keyword>
<evidence type="ECO:0000256" key="5">
    <source>
        <dbReference type="ARBA" id="ARBA00023002"/>
    </source>
</evidence>
<dbReference type="PRINTS" id="PR00359">
    <property type="entry name" value="BP450"/>
</dbReference>
<keyword evidence="10" id="KW-1185">Reference proteome</keyword>
<accession>A0A5B1BK34</accession>
<comment type="caution">
    <text evidence="9">The sequence shown here is derived from an EMBL/GenBank/DDBJ whole genome shotgun (WGS) entry which is preliminary data.</text>
</comment>
<dbReference type="InterPro" id="IPR017972">
    <property type="entry name" value="Cyt_P450_CS"/>
</dbReference>
<dbReference type="FunFam" id="1.10.630.10:FF:000018">
    <property type="entry name" value="Cytochrome P450 monooxygenase"/>
    <property type="match status" value="1"/>
</dbReference>
<dbReference type="GO" id="GO:0036199">
    <property type="term" value="F:cholest-4-en-3-one 26-monooxygenase activity"/>
    <property type="evidence" value="ECO:0007669"/>
    <property type="project" value="TreeGrafter"/>
</dbReference>
<dbReference type="EMBL" id="VTZN01000173">
    <property type="protein sequence ID" value="KAA1248321.1"/>
    <property type="molecule type" value="Genomic_DNA"/>
</dbReference>
<dbReference type="PANTHER" id="PTHR46696">
    <property type="entry name" value="P450, PUTATIVE (EUROFUNG)-RELATED"/>
    <property type="match status" value="1"/>
</dbReference>
<dbReference type="InterPro" id="IPR002397">
    <property type="entry name" value="Cyt_P450_B"/>
</dbReference>
<dbReference type="SUPFAM" id="SSF48264">
    <property type="entry name" value="Cytochrome P450"/>
    <property type="match status" value="1"/>
</dbReference>
<keyword evidence="5 8" id="KW-0560">Oxidoreductase</keyword>
<dbReference type="GO" id="GO:0008395">
    <property type="term" value="F:steroid hydroxylase activity"/>
    <property type="evidence" value="ECO:0007669"/>
    <property type="project" value="TreeGrafter"/>
</dbReference>
<dbReference type="CDD" id="cd11033">
    <property type="entry name" value="CYP142-like"/>
    <property type="match status" value="1"/>
</dbReference>
<evidence type="ECO:0000256" key="8">
    <source>
        <dbReference type="RuleBase" id="RU000461"/>
    </source>
</evidence>
<reference evidence="9 10" key="1">
    <citation type="submission" date="2019-09" db="EMBL/GenBank/DDBJ databases">
        <title>Report of infection by Mycobacterium simiae a patient suffering from pulmonary tuberculosis.</title>
        <authorList>
            <person name="Mohanty P.S."/>
            <person name="Bansal A.K."/>
            <person name="Singh H."/>
            <person name="Sharma S."/>
            <person name="Patil S.A."/>
            <person name="Upadhaya P."/>
            <person name="Singh P.K."/>
            <person name="Kumar D."/>
            <person name="Kumar S."/>
            <person name="Singh R.K."/>
            <person name="Chaudhary B."/>
        </authorList>
    </citation>
    <scope>NUCLEOTIDE SEQUENCE [LARGE SCALE GENOMIC DNA]</scope>
    <source>
        <strain evidence="9 10">JAL-560-SIM</strain>
    </source>
</reference>
<dbReference type="Proteomes" id="UP000324701">
    <property type="component" value="Unassembled WGS sequence"/>
</dbReference>
<comment type="cofactor">
    <cofactor evidence="1">
        <name>heme</name>
        <dbReference type="ChEBI" id="CHEBI:30413"/>
    </cofactor>
</comment>
<evidence type="ECO:0000256" key="2">
    <source>
        <dbReference type="ARBA" id="ARBA00010617"/>
    </source>
</evidence>
<evidence type="ECO:0000256" key="3">
    <source>
        <dbReference type="ARBA" id="ARBA00022617"/>
    </source>
</evidence>
<dbReference type="GO" id="GO:0005506">
    <property type="term" value="F:iron ion binding"/>
    <property type="evidence" value="ECO:0007669"/>
    <property type="project" value="InterPro"/>
</dbReference>
<keyword evidence="6 8" id="KW-0408">Iron</keyword>